<dbReference type="SUPFAM" id="SSF53098">
    <property type="entry name" value="Ribonuclease H-like"/>
    <property type="match status" value="1"/>
</dbReference>
<organism evidence="8 9">
    <name type="scientific">Tichodroma muraria</name>
    <dbReference type="NCBI Taxonomy" id="237442"/>
    <lineage>
        <taxon>Eukaryota</taxon>
        <taxon>Metazoa</taxon>
        <taxon>Chordata</taxon>
        <taxon>Craniata</taxon>
        <taxon>Vertebrata</taxon>
        <taxon>Euteleostomi</taxon>
        <taxon>Archelosauria</taxon>
        <taxon>Archosauria</taxon>
        <taxon>Dinosauria</taxon>
        <taxon>Saurischia</taxon>
        <taxon>Theropoda</taxon>
        <taxon>Coelurosauria</taxon>
        <taxon>Aves</taxon>
        <taxon>Neognathae</taxon>
        <taxon>Neoaves</taxon>
        <taxon>Telluraves</taxon>
        <taxon>Australaves</taxon>
        <taxon>Passeriformes</taxon>
        <taxon>Sittidae</taxon>
        <taxon>Tichodroma</taxon>
    </lineage>
</organism>
<dbReference type="AlphaFoldDB" id="A0A850YW78"/>
<keyword evidence="2" id="KW-0548">Nucleotidyltransferase</keyword>
<dbReference type="EMBL" id="WAAG01016943">
    <property type="protein sequence ID" value="NWH98636.1"/>
    <property type="molecule type" value="Genomic_DNA"/>
</dbReference>
<dbReference type="InterPro" id="IPR001584">
    <property type="entry name" value="Integrase_cat-core"/>
</dbReference>
<keyword evidence="4" id="KW-0255">Endonuclease</keyword>
<dbReference type="PROSITE" id="PS50994">
    <property type="entry name" value="INTEGRASE"/>
    <property type="match status" value="1"/>
</dbReference>
<dbReference type="Proteomes" id="UP000629438">
    <property type="component" value="Unassembled WGS sequence"/>
</dbReference>
<keyword evidence="3" id="KW-0540">Nuclease</keyword>
<sequence>IKHTTGIPHVSTGQATIERAHRTLKEYLGKQKTSGQQDPTTRLSQVLFTLNFLSIVGDLEQPPVVIHNSQVKRQATPEIKLYYKNLKTGVWEKKIPWR</sequence>
<evidence type="ECO:0000256" key="5">
    <source>
        <dbReference type="ARBA" id="ARBA00022801"/>
    </source>
</evidence>
<feature type="non-terminal residue" evidence="8">
    <location>
        <position position="98"/>
    </location>
</feature>
<gene>
    <name evidence="8" type="primary">Ervk6_1</name>
    <name evidence="8" type="ORF">TICMUR_R12921</name>
</gene>
<feature type="domain" description="Integrase catalytic" evidence="7">
    <location>
        <begin position="1"/>
        <end position="71"/>
    </location>
</feature>
<evidence type="ECO:0000256" key="1">
    <source>
        <dbReference type="ARBA" id="ARBA00022679"/>
    </source>
</evidence>
<protein>
    <submittedName>
        <fullName evidence="8">POK6 protein</fullName>
    </submittedName>
</protein>
<evidence type="ECO:0000256" key="6">
    <source>
        <dbReference type="ARBA" id="ARBA00022918"/>
    </source>
</evidence>
<evidence type="ECO:0000256" key="4">
    <source>
        <dbReference type="ARBA" id="ARBA00022759"/>
    </source>
</evidence>
<evidence type="ECO:0000313" key="9">
    <source>
        <dbReference type="Proteomes" id="UP000629438"/>
    </source>
</evidence>
<dbReference type="GO" id="GO:0003964">
    <property type="term" value="F:RNA-directed DNA polymerase activity"/>
    <property type="evidence" value="ECO:0007669"/>
    <property type="project" value="UniProtKB-KW"/>
</dbReference>
<keyword evidence="1" id="KW-0808">Transferase</keyword>
<proteinExistence type="predicted"/>
<dbReference type="PANTHER" id="PTHR41694">
    <property type="entry name" value="ENDOGENOUS RETROVIRUS GROUP K MEMBER POL PROTEIN"/>
    <property type="match status" value="1"/>
</dbReference>
<comment type="caution">
    <text evidence="8">The sequence shown here is derived from an EMBL/GenBank/DDBJ whole genome shotgun (WGS) entry which is preliminary data.</text>
</comment>
<dbReference type="GO" id="GO:0035613">
    <property type="term" value="F:RNA stem-loop binding"/>
    <property type="evidence" value="ECO:0007669"/>
    <property type="project" value="TreeGrafter"/>
</dbReference>
<evidence type="ECO:0000313" key="8">
    <source>
        <dbReference type="EMBL" id="NWH98636.1"/>
    </source>
</evidence>
<dbReference type="GO" id="GO:0004519">
    <property type="term" value="F:endonuclease activity"/>
    <property type="evidence" value="ECO:0007669"/>
    <property type="project" value="UniProtKB-KW"/>
</dbReference>
<dbReference type="PANTHER" id="PTHR41694:SF3">
    <property type="entry name" value="RNA-DIRECTED DNA POLYMERASE-RELATED"/>
    <property type="match status" value="1"/>
</dbReference>
<reference evidence="8" key="1">
    <citation type="submission" date="2019-09" db="EMBL/GenBank/DDBJ databases">
        <title>Bird 10,000 Genomes (B10K) Project - Family phase.</title>
        <authorList>
            <person name="Zhang G."/>
        </authorList>
    </citation>
    <scope>NUCLEOTIDE SEQUENCE</scope>
    <source>
        <strain evidence="8">B10K-DU-012-47</strain>
    </source>
</reference>
<dbReference type="InterPro" id="IPR012337">
    <property type="entry name" value="RNaseH-like_sf"/>
</dbReference>
<evidence type="ECO:0000256" key="3">
    <source>
        <dbReference type="ARBA" id="ARBA00022722"/>
    </source>
</evidence>
<keyword evidence="6" id="KW-0695">RNA-directed DNA polymerase</keyword>
<keyword evidence="9" id="KW-1185">Reference proteome</keyword>
<name>A0A850YW78_9PASS</name>
<dbReference type="Gene3D" id="3.30.420.10">
    <property type="entry name" value="Ribonuclease H-like superfamily/Ribonuclease H"/>
    <property type="match status" value="1"/>
</dbReference>
<feature type="non-terminal residue" evidence="8">
    <location>
        <position position="1"/>
    </location>
</feature>
<keyword evidence="5" id="KW-0378">Hydrolase</keyword>
<dbReference type="OrthoDB" id="9308938at2759"/>
<dbReference type="GO" id="GO:0016787">
    <property type="term" value="F:hydrolase activity"/>
    <property type="evidence" value="ECO:0007669"/>
    <property type="project" value="UniProtKB-KW"/>
</dbReference>
<accession>A0A850YW78</accession>
<dbReference type="InterPro" id="IPR036397">
    <property type="entry name" value="RNaseH_sf"/>
</dbReference>
<evidence type="ECO:0000259" key="7">
    <source>
        <dbReference type="PROSITE" id="PS50994"/>
    </source>
</evidence>
<dbReference type="GO" id="GO:0015074">
    <property type="term" value="P:DNA integration"/>
    <property type="evidence" value="ECO:0007669"/>
    <property type="project" value="InterPro"/>
</dbReference>
<evidence type="ECO:0000256" key="2">
    <source>
        <dbReference type="ARBA" id="ARBA00022695"/>
    </source>
</evidence>